<comment type="subcellular location">
    <subcellularLocation>
        <location evidence="1 10">Cytoplasm</location>
    </subcellularLocation>
</comment>
<reference evidence="14 15" key="1">
    <citation type="submission" date="2015-11" db="EMBL/GenBank/DDBJ databases">
        <title>Draft genome of Sulfurovum riftiae 1812E, a member of the Epsilonproteobacteria isolated from the tube of the deep-sea hydrothermal vent tubewom Riftia pachyptila.</title>
        <authorList>
            <person name="Vetriani C."/>
            <person name="Giovannelli D."/>
        </authorList>
    </citation>
    <scope>NUCLEOTIDE SEQUENCE [LARGE SCALE GENOMIC DNA]</scope>
    <source>
        <strain evidence="14 15">1812E</strain>
    </source>
</reference>
<dbReference type="EMBL" id="LNKT01000071">
    <property type="protein sequence ID" value="KYJ85677.1"/>
    <property type="molecule type" value="Genomic_DNA"/>
</dbReference>
<dbReference type="CDD" id="cd00140">
    <property type="entry name" value="beta_clamp"/>
    <property type="match status" value="1"/>
</dbReference>
<dbReference type="GO" id="GO:0006271">
    <property type="term" value="P:DNA strand elongation involved in DNA replication"/>
    <property type="evidence" value="ECO:0007669"/>
    <property type="project" value="TreeGrafter"/>
</dbReference>
<evidence type="ECO:0000259" key="13">
    <source>
        <dbReference type="Pfam" id="PF02768"/>
    </source>
</evidence>
<keyword evidence="9" id="KW-0238">DNA-binding</keyword>
<dbReference type="InterPro" id="IPR001001">
    <property type="entry name" value="DNA_polIII_beta"/>
</dbReference>
<keyword evidence="8 10" id="KW-0239">DNA-directed DNA polymerase</keyword>
<dbReference type="SMART" id="SM00480">
    <property type="entry name" value="POL3Bc"/>
    <property type="match status" value="1"/>
</dbReference>
<keyword evidence="7 10" id="KW-0235">DNA replication</keyword>
<evidence type="ECO:0000256" key="3">
    <source>
        <dbReference type="ARBA" id="ARBA00021035"/>
    </source>
</evidence>
<dbReference type="STRING" id="1630136.AS592_01190"/>
<dbReference type="GO" id="GO:0008408">
    <property type="term" value="F:3'-5' exonuclease activity"/>
    <property type="evidence" value="ECO:0007669"/>
    <property type="project" value="InterPro"/>
</dbReference>
<dbReference type="InterPro" id="IPR022637">
    <property type="entry name" value="DNA_polIII_beta_cen"/>
</dbReference>
<evidence type="ECO:0000256" key="2">
    <source>
        <dbReference type="ARBA" id="ARBA00010752"/>
    </source>
</evidence>
<dbReference type="PIRSF" id="PIRSF000804">
    <property type="entry name" value="DNA_pol_III_b"/>
    <property type="match status" value="1"/>
</dbReference>
<dbReference type="InterPro" id="IPR022635">
    <property type="entry name" value="DNA_polIII_beta_C"/>
</dbReference>
<evidence type="ECO:0000256" key="7">
    <source>
        <dbReference type="ARBA" id="ARBA00022705"/>
    </source>
</evidence>
<evidence type="ECO:0000256" key="8">
    <source>
        <dbReference type="ARBA" id="ARBA00022932"/>
    </source>
</evidence>
<dbReference type="GO" id="GO:0003677">
    <property type="term" value="F:DNA binding"/>
    <property type="evidence" value="ECO:0007669"/>
    <property type="project" value="UniProtKB-UniRule"/>
</dbReference>
<evidence type="ECO:0000256" key="1">
    <source>
        <dbReference type="ARBA" id="ARBA00004496"/>
    </source>
</evidence>
<comment type="similarity">
    <text evidence="2 10">Belongs to the beta sliding clamp family.</text>
</comment>
<dbReference type="Pfam" id="PF02767">
    <property type="entry name" value="DNA_pol3_beta_2"/>
    <property type="match status" value="1"/>
</dbReference>
<feature type="domain" description="DNA polymerase III beta sliding clamp central" evidence="12">
    <location>
        <begin position="129"/>
        <end position="238"/>
    </location>
</feature>
<protein>
    <recommendedName>
        <fullName evidence="3 10">Beta sliding clamp</fullName>
    </recommendedName>
</protein>
<dbReference type="InterPro" id="IPR046938">
    <property type="entry name" value="DNA_clamp_sf"/>
</dbReference>
<dbReference type="AlphaFoldDB" id="A0A151CDS8"/>
<keyword evidence="6 10" id="KW-0548">Nucleotidyltransferase</keyword>
<evidence type="ECO:0000259" key="11">
    <source>
        <dbReference type="Pfam" id="PF00712"/>
    </source>
</evidence>
<dbReference type="NCBIfam" id="TIGR00663">
    <property type="entry name" value="dnan"/>
    <property type="match status" value="1"/>
</dbReference>
<gene>
    <name evidence="14" type="ORF">AS592_01190</name>
</gene>
<dbReference type="Gene3D" id="3.10.150.10">
    <property type="entry name" value="DNA Polymerase III, subunit A, domain 2"/>
    <property type="match status" value="3"/>
</dbReference>
<dbReference type="SUPFAM" id="SSF55979">
    <property type="entry name" value="DNA clamp"/>
    <property type="match status" value="3"/>
</dbReference>
<dbReference type="Proteomes" id="UP000075359">
    <property type="component" value="Unassembled WGS sequence"/>
</dbReference>
<dbReference type="Pfam" id="PF00712">
    <property type="entry name" value="DNA_pol3_beta"/>
    <property type="match status" value="1"/>
</dbReference>
<feature type="domain" description="DNA polymerase III beta sliding clamp C-terminal" evidence="13">
    <location>
        <begin position="241"/>
        <end position="352"/>
    </location>
</feature>
<sequence>MKIRAQKQIIESILINLQPFLEKKDASQITSHILFTSQNDKCIVKATDSEIGLQIVTDHILIESEGSFTANGKKLLDIIRILKEDEISLEIIDNTLIVKQKHSKFKLPTFDPSAYPSFPTIEEKPQITLDSLSLIQNLKKISPAIDTNNPKFELNGALINIKSDSTDLVGTDTRRLAIASIPGNNSEELSLIVPKKAILEIQKLFLDQIDIYYDETNLIITNENYFFYTRLINGKFPDYQRIIPASVKHSLTLPKKEMIDAIKMITTISQEIKMTLLSDAIIFNSLSADNVEAKTEIEIATGLNEKYELSFNSRYILDFISQIDGNEFTLEFNEPSLPFIVKDENFITIIMPIVA</sequence>
<evidence type="ECO:0000259" key="12">
    <source>
        <dbReference type="Pfam" id="PF02767"/>
    </source>
</evidence>
<evidence type="ECO:0000256" key="6">
    <source>
        <dbReference type="ARBA" id="ARBA00022695"/>
    </source>
</evidence>
<dbReference type="OrthoDB" id="8421503at2"/>
<evidence type="ECO:0000256" key="9">
    <source>
        <dbReference type="ARBA" id="ARBA00023125"/>
    </source>
</evidence>
<dbReference type="PANTHER" id="PTHR30478">
    <property type="entry name" value="DNA POLYMERASE III SUBUNIT BETA"/>
    <property type="match status" value="1"/>
</dbReference>
<dbReference type="GO" id="GO:0009360">
    <property type="term" value="C:DNA polymerase III complex"/>
    <property type="evidence" value="ECO:0007669"/>
    <property type="project" value="InterPro"/>
</dbReference>
<comment type="subunit">
    <text evidence="10">Forms a ring-shaped head-to-tail homodimer around DNA.</text>
</comment>
<evidence type="ECO:0000313" key="14">
    <source>
        <dbReference type="EMBL" id="KYJ85677.1"/>
    </source>
</evidence>
<evidence type="ECO:0000256" key="4">
    <source>
        <dbReference type="ARBA" id="ARBA00022490"/>
    </source>
</evidence>
<name>A0A151CDS8_9BACT</name>
<keyword evidence="5 10" id="KW-0808">Transferase</keyword>
<comment type="function">
    <text evidence="10">Confers DNA tethering and processivity to DNA polymerases and other proteins. Acts as a clamp, forming a ring around DNA (a reaction catalyzed by the clamp-loading complex) which diffuses in an ATP-independent manner freely and bidirectionally along dsDNA. Initially characterized for its ability to contact the catalytic subunit of DNA polymerase III (Pol III), a complex, multichain enzyme responsible for most of the replicative synthesis in bacteria; Pol III exhibits 3'-5' exonuclease proofreading activity. The beta chain is required for initiation of replication as well as for processivity of DNA replication.</text>
</comment>
<dbReference type="GO" id="GO:0005737">
    <property type="term" value="C:cytoplasm"/>
    <property type="evidence" value="ECO:0007669"/>
    <property type="project" value="UniProtKB-SubCell"/>
</dbReference>
<accession>A0A151CDS8</accession>
<keyword evidence="4 10" id="KW-0963">Cytoplasm</keyword>
<organism evidence="14 15">
    <name type="scientific">Sulfurovum riftiae</name>
    <dbReference type="NCBI Taxonomy" id="1630136"/>
    <lineage>
        <taxon>Bacteria</taxon>
        <taxon>Pseudomonadati</taxon>
        <taxon>Campylobacterota</taxon>
        <taxon>Epsilonproteobacteria</taxon>
        <taxon>Campylobacterales</taxon>
        <taxon>Sulfurovaceae</taxon>
        <taxon>Sulfurovum</taxon>
    </lineage>
</organism>
<evidence type="ECO:0000256" key="10">
    <source>
        <dbReference type="PIRNR" id="PIRNR000804"/>
    </source>
</evidence>
<feature type="domain" description="DNA polymerase III beta sliding clamp N-terminal" evidence="11">
    <location>
        <begin position="1"/>
        <end position="118"/>
    </location>
</feature>
<dbReference type="PANTHER" id="PTHR30478:SF0">
    <property type="entry name" value="BETA SLIDING CLAMP"/>
    <property type="match status" value="1"/>
</dbReference>
<comment type="caution">
    <text evidence="14">The sequence shown here is derived from an EMBL/GenBank/DDBJ whole genome shotgun (WGS) entry which is preliminary data.</text>
</comment>
<dbReference type="RefSeq" id="WP_067332528.1">
    <property type="nucleotide sequence ID" value="NZ_LNKT01000071.1"/>
</dbReference>
<dbReference type="GO" id="GO:0003887">
    <property type="term" value="F:DNA-directed DNA polymerase activity"/>
    <property type="evidence" value="ECO:0007669"/>
    <property type="project" value="UniProtKB-UniRule"/>
</dbReference>
<evidence type="ECO:0000313" key="15">
    <source>
        <dbReference type="Proteomes" id="UP000075359"/>
    </source>
</evidence>
<evidence type="ECO:0000256" key="5">
    <source>
        <dbReference type="ARBA" id="ARBA00022679"/>
    </source>
</evidence>
<dbReference type="Pfam" id="PF02768">
    <property type="entry name" value="DNA_pol3_beta_3"/>
    <property type="match status" value="1"/>
</dbReference>
<keyword evidence="15" id="KW-1185">Reference proteome</keyword>
<proteinExistence type="inferred from homology"/>
<dbReference type="InterPro" id="IPR022634">
    <property type="entry name" value="DNA_polIII_beta_N"/>
</dbReference>